<evidence type="ECO:0008006" key="6">
    <source>
        <dbReference type="Google" id="ProtNLM"/>
    </source>
</evidence>
<dbReference type="Proteomes" id="UP000000763">
    <property type="component" value="Chromosome 5"/>
</dbReference>
<gene>
    <name evidence="3" type="ORF">P0473H02.11</name>
    <name evidence="4" type="ORF">P0617H07.2</name>
</gene>
<evidence type="ECO:0000313" key="5">
    <source>
        <dbReference type="Proteomes" id="UP000000763"/>
    </source>
</evidence>
<dbReference type="PANTHER" id="PTHR33026:SF7">
    <property type="entry name" value="OS03G0100275 PROTEIN"/>
    <property type="match status" value="1"/>
</dbReference>
<organism evidence="3 5">
    <name type="scientific">Oryza sativa subsp. japonica</name>
    <name type="common">Rice</name>
    <dbReference type="NCBI Taxonomy" id="39947"/>
    <lineage>
        <taxon>Eukaryota</taxon>
        <taxon>Viridiplantae</taxon>
        <taxon>Streptophyta</taxon>
        <taxon>Embryophyta</taxon>
        <taxon>Tracheophyta</taxon>
        <taxon>Spermatophyta</taxon>
        <taxon>Magnoliopsida</taxon>
        <taxon>Liliopsida</taxon>
        <taxon>Poales</taxon>
        <taxon>Poaceae</taxon>
        <taxon>BOP clade</taxon>
        <taxon>Oryzoideae</taxon>
        <taxon>Oryzeae</taxon>
        <taxon>Oryzinae</taxon>
        <taxon>Oryza</taxon>
        <taxon>Oryza sativa</taxon>
    </lineage>
</organism>
<reference evidence="5" key="4">
    <citation type="journal article" date="2008" name="Nucleic Acids Res.">
        <title>The rice annotation project database (RAP-DB): 2008 update.</title>
        <authorList>
            <consortium name="The rice annotation project (RAP)"/>
        </authorList>
    </citation>
    <scope>GENOME REANNOTATION</scope>
    <source>
        <strain evidence="5">cv. Nipponbare</strain>
    </source>
</reference>
<feature type="coiled-coil region" evidence="1">
    <location>
        <begin position="556"/>
        <end position="652"/>
    </location>
</feature>
<feature type="region of interest" description="Disordered" evidence="2">
    <location>
        <begin position="764"/>
        <end position="785"/>
    </location>
</feature>
<protein>
    <recommendedName>
        <fullName evidence="6">Transposable element protein, putative, Transposase_28</fullName>
    </recommendedName>
</protein>
<accession>Q6L4N2</accession>
<dbReference type="EMBL" id="AC135427">
    <property type="protein sequence ID" value="AAV59447.1"/>
    <property type="molecule type" value="Genomic_DNA"/>
</dbReference>
<reference evidence="5" key="3">
    <citation type="journal article" date="2005" name="Nature">
        <title>The map-based sequence of the rice genome.</title>
        <authorList>
            <consortium name="International rice genome sequencing project (IRGSP)"/>
            <person name="Matsumoto T."/>
            <person name="Wu J."/>
            <person name="Kanamori H."/>
            <person name="Katayose Y."/>
            <person name="Fujisawa M."/>
            <person name="Namiki N."/>
            <person name="Mizuno H."/>
            <person name="Yamamoto K."/>
            <person name="Antonio B.A."/>
            <person name="Baba T."/>
            <person name="Sakata K."/>
            <person name="Nagamura Y."/>
            <person name="Aoki H."/>
            <person name="Arikawa K."/>
            <person name="Arita K."/>
            <person name="Bito T."/>
            <person name="Chiden Y."/>
            <person name="Fujitsuka N."/>
            <person name="Fukunaka R."/>
            <person name="Hamada M."/>
            <person name="Harada C."/>
            <person name="Hayashi A."/>
            <person name="Hijishita S."/>
            <person name="Honda M."/>
            <person name="Hosokawa S."/>
            <person name="Ichikawa Y."/>
            <person name="Idonuma A."/>
            <person name="Iijima M."/>
            <person name="Ikeda M."/>
            <person name="Ikeno M."/>
            <person name="Ito K."/>
            <person name="Ito S."/>
            <person name="Ito T."/>
            <person name="Ito Y."/>
            <person name="Ito Y."/>
            <person name="Iwabuchi A."/>
            <person name="Kamiya K."/>
            <person name="Karasawa W."/>
            <person name="Kurita K."/>
            <person name="Katagiri S."/>
            <person name="Kikuta A."/>
            <person name="Kobayashi H."/>
            <person name="Kobayashi N."/>
            <person name="Machita K."/>
            <person name="Maehara T."/>
            <person name="Masukawa M."/>
            <person name="Mizubayashi T."/>
            <person name="Mukai Y."/>
            <person name="Nagasaki H."/>
            <person name="Nagata Y."/>
            <person name="Naito S."/>
            <person name="Nakashima M."/>
            <person name="Nakama Y."/>
            <person name="Nakamichi Y."/>
            <person name="Nakamura M."/>
            <person name="Meguro A."/>
            <person name="Negishi M."/>
            <person name="Ohta I."/>
            <person name="Ohta T."/>
            <person name="Okamoto M."/>
            <person name="Ono N."/>
            <person name="Saji S."/>
            <person name="Sakaguchi M."/>
            <person name="Sakai K."/>
            <person name="Shibata M."/>
            <person name="Shimokawa T."/>
            <person name="Song J."/>
            <person name="Takazaki Y."/>
            <person name="Terasawa K."/>
            <person name="Tsugane M."/>
            <person name="Tsuji K."/>
            <person name="Ueda S."/>
            <person name="Waki K."/>
            <person name="Yamagata H."/>
            <person name="Yamamoto M."/>
            <person name="Yamamoto S."/>
            <person name="Yamane H."/>
            <person name="Yoshiki S."/>
            <person name="Yoshihara R."/>
            <person name="Yukawa K."/>
            <person name="Zhong H."/>
            <person name="Yano M."/>
            <person name="Yuan Q."/>
            <person name="Ouyang S."/>
            <person name="Liu J."/>
            <person name="Jones K.M."/>
            <person name="Gansberger K."/>
            <person name="Moffat K."/>
            <person name="Hill J."/>
            <person name="Bera J."/>
            <person name="Fadrosh D."/>
            <person name="Jin S."/>
            <person name="Johri S."/>
            <person name="Kim M."/>
            <person name="Overton L."/>
            <person name="Reardon M."/>
            <person name="Tsitrin T."/>
            <person name="Vuong H."/>
            <person name="Weaver B."/>
            <person name="Ciecko A."/>
            <person name="Tallon L."/>
            <person name="Jackson J."/>
            <person name="Pai G."/>
            <person name="Aken S.V."/>
            <person name="Utterback T."/>
            <person name="Reidmuller S."/>
            <person name="Feldblyum T."/>
            <person name="Hsiao J."/>
            <person name="Zismann V."/>
            <person name="Iobst S."/>
            <person name="de Vazeille A.R."/>
            <person name="Buell C.R."/>
            <person name="Ying K."/>
            <person name="Li Y."/>
            <person name="Lu T."/>
            <person name="Huang Y."/>
            <person name="Zhao Q."/>
            <person name="Feng Q."/>
            <person name="Zhang L."/>
            <person name="Zhu J."/>
            <person name="Weng Q."/>
            <person name="Mu J."/>
            <person name="Lu Y."/>
            <person name="Fan D."/>
            <person name="Liu Y."/>
            <person name="Guan J."/>
            <person name="Zhang Y."/>
            <person name="Yu S."/>
            <person name="Liu X."/>
            <person name="Zhang Y."/>
            <person name="Hong G."/>
            <person name="Han B."/>
            <person name="Choisne N."/>
            <person name="Demange N."/>
            <person name="Orjeda G."/>
            <person name="Samain S."/>
            <person name="Cattolico L."/>
            <person name="Pelletier E."/>
            <person name="Couloux A."/>
            <person name="Segurens B."/>
            <person name="Wincker P."/>
            <person name="D'Hont A."/>
            <person name="Scarpelli C."/>
            <person name="Weissenbach J."/>
            <person name="Salanoubat M."/>
            <person name="Quetier F."/>
            <person name="Yu Y."/>
            <person name="Kim H.R."/>
            <person name="Rambo T."/>
            <person name="Currie J."/>
            <person name="Collura K."/>
            <person name="Luo M."/>
            <person name="Yang T."/>
            <person name="Ammiraju J.S.S."/>
            <person name="Engler F."/>
            <person name="Soderlund C."/>
            <person name="Wing R.A."/>
            <person name="Palmer L.E."/>
            <person name="de la Bastide M."/>
            <person name="Spiegel L."/>
            <person name="Nascimento L."/>
            <person name="Zutavern T."/>
            <person name="O'Shaughnessy A."/>
            <person name="Dike S."/>
            <person name="Dedhia N."/>
            <person name="Preston R."/>
            <person name="Balija V."/>
            <person name="McCombie W.R."/>
            <person name="Chow T."/>
            <person name="Chen H."/>
            <person name="Chung M."/>
            <person name="Chen C."/>
            <person name="Shaw J."/>
            <person name="Wu H."/>
            <person name="Hsiao K."/>
            <person name="Chao Y."/>
            <person name="Chu M."/>
            <person name="Cheng C."/>
            <person name="Hour A."/>
            <person name="Lee P."/>
            <person name="Lin S."/>
            <person name="Lin Y."/>
            <person name="Liou J."/>
            <person name="Liu S."/>
            <person name="Hsing Y."/>
            <person name="Raghuvanshi S."/>
            <person name="Mohanty A."/>
            <person name="Bharti A.K."/>
            <person name="Gaur A."/>
            <person name="Gupta V."/>
            <person name="Kumar D."/>
            <person name="Ravi V."/>
            <person name="Vij S."/>
            <person name="Kapur A."/>
            <person name="Khurana P."/>
            <person name="Khurana P."/>
            <person name="Khurana J.P."/>
            <person name="Tyagi A.K."/>
            <person name="Gaikwad K."/>
            <person name="Singh A."/>
            <person name="Dalal V."/>
            <person name="Srivastava S."/>
            <person name="Dixit A."/>
            <person name="Pal A.K."/>
            <person name="Ghazi I.A."/>
            <person name="Yadav M."/>
            <person name="Pandit A."/>
            <person name="Bhargava A."/>
            <person name="Sureshbabu K."/>
            <person name="Batra K."/>
            <person name="Sharma T.R."/>
            <person name="Mohapatra T."/>
            <person name="Singh N.K."/>
            <person name="Messing J."/>
            <person name="Nelson A.B."/>
            <person name="Fuks G."/>
            <person name="Kavchok S."/>
            <person name="Keizer G."/>
            <person name="Linton E."/>
            <person name="Llaca V."/>
            <person name="Song R."/>
            <person name="Tanyolac B."/>
            <person name="Young S."/>
            <person name="Ho-Il K."/>
            <person name="Hahn J.H."/>
            <person name="Sangsakoo G."/>
            <person name="Vanavichit A."/>
            <person name="de Mattos Luiz.A.T."/>
            <person name="Zimmer P.D."/>
            <person name="Malone G."/>
            <person name="Dellagostin O."/>
            <person name="de Oliveira A.C."/>
            <person name="Bevan M."/>
            <person name="Bancroft I."/>
            <person name="Minx P."/>
            <person name="Cordum H."/>
            <person name="Wilson R."/>
            <person name="Cheng Z."/>
            <person name="Jin W."/>
            <person name="Jiang J."/>
            <person name="Leong S.A."/>
            <person name="Iwama H."/>
            <person name="Gojobori T."/>
            <person name="Itoh T."/>
            <person name="Niimura Y."/>
            <person name="Fujii Y."/>
            <person name="Habara T."/>
            <person name="Sakai H."/>
            <person name="Sato Y."/>
            <person name="Wilson G."/>
            <person name="Kumar K."/>
            <person name="McCouch S."/>
            <person name="Juretic N."/>
            <person name="Hoen D."/>
            <person name="Wright S."/>
            <person name="Bruskiewich R."/>
            <person name="Bureau T."/>
            <person name="Miyao A."/>
            <person name="Hirochika H."/>
            <person name="Nishikawa T."/>
            <person name="Kadowaki K."/>
            <person name="Sugiura M."/>
            <person name="Burr B."/>
            <person name="Sasaki T."/>
        </authorList>
    </citation>
    <scope>NUCLEOTIDE SEQUENCE [LARGE SCALE GENOMIC DNA]</scope>
    <source>
        <strain evidence="5">cv. Nipponbare</strain>
    </source>
</reference>
<reference evidence="4" key="2">
    <citation type="submission" date="2004-11" db="EMBL/GenBank/DDBJ databases">
        <title>Oryza sativa PAC P0617H07 genomic sequence.</title>
        <authorList>
            <person name="Chow T.-Y."/>
            <person name="Hsing Y.-I.C."/>
            <person name="Chen C.-S."/>
            <person name="Chen H.-H."/>
            <person name="Liu S.-M."/>
            <person name="Chao Y.-T."/>
            <person name="Chang S.-J."/>
            <person name="Chen H.-C."/>
            <person name="Chen S.-K."/>
            <person name="Chen T.-R."/>
            <person name="Chen Y.-L."/>
            <person name="Cheng C.-H."/>
            <person name="Chung C.-I."/>
            <person name="Han S.-Y."/>
            <person name="Hsiao S.-H."/>
            <person name="Hsiung J.-N."/>
            <person name="Hsu C.-H."/>
            <person name="Huang J.-J."/>
            <person name="Kau P.-I."/>
            <person name="Lee M.-C."/>
            <person name="Leu H.-L."/>
            <person name="Li Y.-F."/>
            <person name="Lin S.-J."/>
            <person name="Lin Y.-C."/>
            <person name="Wu S.-W."/>
            <person name="Yu C.-Y."/>
            <person name="Yu S.-W."/>
            <person name="Wu H.-P."/>
            <person name="Shaw J.-F."/>
        </authorList>
    </citation>
    <scope>NUCLEOTIDE SEQUENCE</scope>
</reference>
<dbReference type="AlphaFoldDB" id="Q6L4N2"/>
<evidence type="ECO:0000313" key="3">
    <source>
        <dbReference type="EMBL" id="AAT38073.1"/>
    </source>
</evidence>
<evidence type="ECO:0000256" key="2">
    <source>
        <dbReference type="SAM" id="MobiDB-lite"/>
    </source>
</evidence>
<name>Q6L4N2_ORYSJ</name>
<sequence>MAPRKPNPASVKGPDPGLVDDDTTVFLGISLVDDGELAKLVSSGALVEGQAFTPGKAVVPKPVDNQTVVFAVFFEAGLRFLCNVLLPEILRLFQVELPQLSPSVLVRIAIFDWACRTSGFEPSAELFGAIFFATVNSKTMITPAGTKKTVFGSVNFNVRPERFDLWPVNAAMSKWDRHWMASWFYHTIPFEAGSESAKALWCRRRAIAPNRKPKIAVDDALVAQFALLRKVCSRLSCRDLVEEFCMLRIFPLFQSWQVAVDQGEEVDGLPKLVLIFVVLTLDQADTEAQKMIGDVSVVEYSQLLTRQAAGRANRVYDGELPPRHHETGVESNSSPLHRKDLERVKALVAFSASKVAKGGPVKNISKKKGLVDVACVFSDGESSHETLTSPAGRSLDLSTAPVLSIDATGAGGSAAAGASASTDRVVKAVARVFGSPLRQPVVSPLVKPKGMGAAVETSASEYSLTTPHFAPGDFETRAELIPFVEGVSNLVLPTGTPSLFTELNEFDEGYSAIKNLVVRILAAHCSTEQTVRAHLDGFRNRLRAKDDEIGRKGLEMEALANSLKEAKAENRRLQSELEKGREARAEVDRLKAELEKGREARAEVDRLKAELKKEKAHSIALTDYYNLTEPKMEALRLEVSKAEASATEESQRFSREMAKATESARTACQTLRLALCDMGARVRGVPAEDASAFDFSEWTQQAGGTVSDCATAYGDCCACVSAAFTMGLLQQFGCEHVAEFPNYAKGDWEARLLEQLAKAEAADQCEEEDAAVGGGGGNAQDHPEV</sequence>
<dbReference type="EMBL" id="AC132486">
    <property type="protein sequence ID" value="AAT38073.1"/>
    <property type="molecule type" value="Genomic_DNA"/>
</dbReference>
<proteinExistence type="predicted"/>
<evidence type="ECO:0000256" key="1">
    <source>
        <dbReference type="SAM" id="Coils"/>
    </source>
</evidence>
<dbReference type="PANTHER" id="PTHR33026">
    <property type="entry name" value="OS06G0360600 PROTEIN"/>
    <property type="match status" value="1"/>
</dbReference>
<reference evidence="3" key="1">
    <citation type="submission" date="2004-05" db="EMBL/GenBank/DDBJ databases">
        <title>Oryza sativa PAC P0473H02 genomic sequence.</title>
        <authorList>
            <person name="Chow T.-Y."/>
            <person name="Hsing Y.-I.C."/>
            <person name="Chen C.-S."/>
            <person name="Chen H.-H."/>
            <person name="Liu S.-M."/>
            <person name="Chao Y.-T."/>
            <person name="Chang S.-J."/>
            <person name="Chen H.-C."/>
            <person name="Chen S.-K."/>
            <person name="Chen T.-R."/>
            <person name="Chen Y.-L."/>
            <person name="Cheng C.-H."/>
            <person name="Chung C.-I."/>
            <person name="Han S.-Y."/>
            <person name="Hsiao S.-H."/>
            <person name="Hsiung J.-N."/>
            <person name="Hsu C.-H."/>
            <person name="Huang J.-J."/>
            <person name="Kau P.-I."/>
            <person name="Lee M.-C."/>
            <person name="Leu H.-L."/>
            <person name="Li Y.-F."/>
            <person name="Lin S.-J."/>
            <person name="Lin Y.-C."/>
            <person name="Wu S.-W."/>
            <person name="Yu C.-Y."/>
            <person name="Yu S.-W."/>
            <person name="Wu H.-P."/>
            <person name="Shaw J.-F."/>
        </authorList>
    </citation>
    <scope>NUCLEOTIDE SEQUENCE</scope>
</reference>
<keyword evidence="1" id="KW-0175">Coiled coil</keyword>
<evidence type="ECO:0000313" key="4">
    <source>
        <dbReference type="EMBL" id="AAV59447.1"/>
    </source>
</evidence>